<evidence type="ECO:0000313" key="8">
    <source>
        <dbReference type="Proteomes" id="UP001501175"/>
    </source>
</evidence>
<comment type="caution">
    <text evidence="7">The sequence shown here is derived from an EMBL/GenBank/DDBJ whole genome shotgun (WGS) entry which is preliminary data.</text>
</comment>
<feature type="transmembrane region" description="Helical" evidence="6">
    <location>
        <begin position="439"/>
        <end position="459"/>
    </location>
</feature>
<evidence type="ECO:0000256" key="2">
    <source>
        <dbReference type="ARBA" id="ARBA00022475"/>
    </source>
</evidence>
<proteinExistence type="predicted"/>
<name>A0ABP8N034_9BACT</name>
<feature type="transmembrane region" description="Helical" evidence="6">
    <location>
        <begin position="184"/>
        <end position="208"/>
    </location>
</feature>
<feature type="transmembrane region" description="Helical" evidence="6">
    <location>
        <begin position="127"/>
        <end position="148"/>
    </location>
</feature>
<feature type="transmembrane region" description="Helical" evidence="6">
    <location>
        <begin position="465"/>
        <end position="486"/>
    </location>
</feature>
<dbReference type="Proteomes" id="UP001501175">
    <property type="component" value="Unassembled WGS sequence"/>
</dbReference>
<dbReference type="RefSeq" id="WP_345244886.1">
    <property type="nucleotide sequence ID" value="NZ_BAABHD010000030.1"/>
</dbReference>
<accession>A0ABP8N034</accession>
<feature type="transmembrane region" description="Helical" evidence="6">
    <location>
        <begin position="83"/>
        <end position="107"/>
    </location>
</feature>
<evidence type="ECO:0000256" key="1">
    <source>
        <dbReference type="ARBA" id="ARBA00004651"/>
    </source>
</evidence>
<feature type="transmembrane region" description="Helical" evidence="6">
    <location>
        <begin position="155"/>
        <end position="178"/>
    </location>
</feature>
<reference evidence="8" key="1">
    <citation type="journal article" date="2019" name="Int. J. Syst. Evol. Microbiol.">
        <title>The Global Catalogue of Microorganisms (GCM) 10K type strain sequencing project: providing services to taxonomists for standard genome sequencing and annotation.</title>
        <authorList>
            <consortium name="The Broad Institute Genomics Platform"/>
            <consortium name="The Broad Institute Genome Sequencing Center for Infectious Disease"/>
            <person name="Wu L."/>
            <person name="Ma J."/>
        </authorList>
    </citation>
    <scope>NUCLEOTIDE SEQUENCE [LARGE SCALE GENOMIC DNA]</scope>
    <source>
        <strain evidence="8">JCM 17927</strain>
    </source>
</reference>
<keyword evidence="3 6" id="KW-0812">Transmembrane</keyword>
<keyword evidence="8" id="KW-1185">Reference proteome</keyword>
<sequence length="518" mass="58458">MSIAKRVLTNTGILYARMAITIFISLYSTRIILEALGTEDYGIYNLIGGFVAMLAFLNSGMAVATQRFISFAQGKKELEDLKIIFNVSLILHLIIAAFLIIFLKSISNIIFSNFIKIPEERVDATKIIFFVSILNTAFTIISVPYEAIINARENMLVFAIVGIIESILKLIIAIYLMVSTYDKLIIYGTLMAMMSFVIMMVKLVYCHMNYPECNLNVKTFFRLTVFKEMAAFAGWSFLGSSTSIISNYGQGIVMNLFFSPKVNAAQGIASQVSGQLGVFSVTMLKALNPTIMKSEGAGNRSLLHNATYMGCKISFFLLSFMLVPFLVETEYILRIWLKSVPNYAVIFCQLLLIRNLIEQLFMPLVSSIFAVGKIKMFQIVAAIITLLPLPISFYSYKYGFQVYSLYIIYIFYSIIASLNILYFTKKYCGISLNQFAKEIIIRCISALGIIFILAILPKFLMNEGIIRLLAVLFTSSISSLIIIWMIGFTKMEKERILEIVSRIKYEVSPKIKGLLNYV</sequence>
<evidence type="ECO:0000256" key="5">
    <source>
        <dbReference type="ARBA" id="ARBA00023136"/>
    </source>
</evidence>
<feature type="transmembrane region" description="Helical" evidence="6">
    <location>
        <begin position="12"/>
        <end position="29"/>
    </location>
</feature>
<dbReference type="InterPro" id="IPR050833">
    <property type="entry name" value="Poly_Biosynth_Transport"/>
</dbReference>
<keyword evidence="5 6" id="KW-0472">Membrane</keyword>
<feature type="transmembrane region" description="Helical" evidence="6">
    <location>
        <begin position="377"/>
        <end position="396"/>
    </location>
</feature>
<feature type="transmembrane region" description="Helical" evidence="6">
    <location>
        <begin position="229"/>
        <end position="248"/>
    </location>
</feature>
<evidence type="ECO:0000256" key="4">
    <source>
        <dbReference type="ARBA" id="ARBA00022989"/>
    </source>
</evidence>
<dbReference type="PANTHER" id="PTHR30250">
    <property type="entry name" value="PST FAMILY PREDICTED COLANIC ACID TRANSPORTER"/>
    <property type="match status" value="1"/>
</dbReference>
<feature type="transmembrane region" description="Helical" evidence="6">
    <location>
        <begin position="308"/>
        <end position="327"/>
    </location>
</feature>
<keyword evidence="4 6" id="KW-1133">Transmembrane helix</keyword>
<evidence type="ECO:0000313" key="7">
    <source>
        <dbReference type="EMBL" id="GAA4459030.1"/>
    </source>
</evidence>
<feature type="transmembrane region" description="Helical" evidence="6">
    <location>
        <begin position="402"/>
        <end position="423"/>
    </location>
</feature>
<dbReference type="Pfam" id="PF01554">
    <property type="entry name" value="MatE"/>
    <property type="match status" value="1"/>
</dbReference>
<evidence type="ECO:0000256" key="3">
    <source>
        <dbReference type="ARBA" id="ARBA00022692"/>
    </source>
</evidence>
<evidence type="ECO:0000256" key="6">
    <source>
        <dbReference type="SAM" id="Phobius"/>
    </source>
</evidence>
<dbReference type="PANTHER" id="PTHR30250:SF26">
    <property type="entry name" value="PSMA PROTEIN"/>
    <property type="match status" value="1"/>
</dbReference>
<feature type="transmembrane region" description="Helical" evidence="6">
    <location>
        <begin position="41"/>
        <end position="63"/>
    </location>
</feature>
<gene>
    <name evidence="7" type="ORF">GCM10023189_32150</name>
</gene>
<protein>
    <submittedName>
        <fullName evidence="7">MATE family efflux transporter</fullName>
    </submittedName>
</protein>
<dbReference type="EMBL" id="BAABHD010000030">
    <property type="protein sequence ID" value="GAA4459030.1"/>
    <property type="molecule type" value="Genomic_DNA"/>
</dbReference>
<organism evidence="7 8">
    <name type="scientific">Nibrella saemangeumensis</name>
    <dbReference type="NCBI Taxonomy" id="1084526"/>
    <lineage>
        <taxon>Bacteria</taxon>
        <taxon>Pseudomonadati</taxon>
        <taxon>Bacteroidota</taxon>
        <taxon>Cytophagia</taxon>
        <taxon>Cytophagales</taxon>
        <taxon>Spirosomataceae</taxon>
        <taxon>Nibrella</taxon>
    </lineage>
</organism>
<dbReference type="InterPro" id="IPR002528">
    <property type="entry name" value="MATE_fam"/>
</dbReference>
<comment type="subcellular location">
    <subcellularLocation>
        <location evidence="1">Cell membrane</location>
        <topology evidence="1">Multi-pass membrane protein</topology>
    </subcellularLocation>
</comment>
<keyword evidence="2" id="KW-1003">Cell membrane</keyword>